<evidence type="ECO:0000256" key="6">
    <source>
        <dbReference type="ARBA" id="ARBA00023180"/>
    </source>
</evidence>
<dbReference type="GO" id="GO:0070971">
    <property type="term" value="C:endoplasmic reticulum exit site"/>
    <property type="evidence" value="ECO:0007669"/>
    <property type="project" value="TreeGrafter"/>
</dbReference>
<name>A0A9N9T5G6_DIABA</name>
<dbReference type="OrthoDB" id="6627676at2759"/>
<feature type="coiled-coil region" evidence="8">
    <location>
        <begin position="1058"/>
        <end position="1139"/>
    </location>
</feature>
<dbReference type="SUPFAM" id="SSF50044">
    <property type="entry name" value="SH3-domain"/>
    <property type="match status" value="1"/>
</dbReference>
<dbReference type="SMART" id="SM00326">
    <property type="entry name" value="SH3"/>
    <property type="match status" value="1"/>
</dbReference>
<feature type="region of interest" description="Disordered" evidence="9">
    <location>
        <begin position="657"/>
        <end position="684"/>
    </location>
</feature>
<feature type="region of interest" description="Disordered" evidence="9">
    <location>
        <begin position="1290"/>
        <end position="1474"/>
    </location>
</feature>
<feature type="chain" id="PRO_5040376352" description="SH3 domain-containing protein" evidence="10">
    <location>
        <begin position="22"/>
        <end position="1474"/>
    </location>
</feature>
<evidence type="ECO:0000256" key="7">
    <source>
        <dbReference type="PROSITE-ProRule" id="PRU00192"/>
    </source>
</evidence>
<evidence type="ECO:0000256" key="8">
    <source>
        <dbReference type="SAM" id="Coils"/>
    </source>
</evidence>
<feature type="compositionally biased region" description="Basic and acidic residues" evidence="9">
    <location>
        <begin position="428"/>
        <end position="439"/>
    </location>
</feature>
<evidence type="ECO:0000259" key="11">
    <source>
        <dbReference type="PROSITE" id="PS50002"/>
    </source>
</evidence>
<dbReference type="GO" id="GO:0006888">
    <property type="term" value="P:endoplasmic reticulum to Golgi vesicle-mediated transport"/>
    <property type="evidence" value="ECO:0007669"/>
    <property type="project" value="TreeGrafter"/>
</dbReference>
<feature type="compositionally biased region" description="Polar residues" evidence="9">
    <location>
        <begin position="670"/>
        <end position="682"/>
    </location>
</feature>
<feature type="region of interest" description="Disordered" evidence="9">
    <location>
        <begin position="589"/>
        <end position="629"/>
    </location>
</feature>
<dbReference type="PANTHER" id="PTHR23158:SF33">
    <property type="entry name" value="TRANSPORT AND GOLGI ORGANIZATION PROTEIN 1"/>
    <property type="match status" value="1"/>
</dbReference>
<comment type="subcellular location">
    <subcellularLocation>
        <location evidence="1">Endoplasmic reticulum membrane</location>
        <topology evidence="1">Single-pass membrane protein</topology>
    </subcellularLocation>
</comment>
<feature type="coiled-coil region" evidence="8">
    <location>
        <begin position="1214"/>
        <end position="1280"/>
    </location>
</feature>
<keyword evidence="13" id="KW-1185">Reference proteome</keyword>
<keyword evidence="4" id="KW-0256">Endoplasmic reticulum</keyword>
<dbReference type="GO" id="GO:0009306">
    <property type="term" value="P:protein secretion"/>
    <property type="evidence" value="ECO:0007669"/>
    <property type="project" value="TreeGrafter"/>
</dbReference>
<feature type="compositionally biased region" description="Basic and acidic residues" evidence="9">
    <location>
        <begin position="1458"/>
        <end position="1467"/>
    </location>
</feature>
<keyword evidence="6" id="KW-0325">Glycoprotein</keyword>
<feature type="compositionally biased region" description="Low complexity" evidence="9">
    <location>
        <begin position="356"/>
        <end position="370"/>
    </location>
</feature>
<dbReference type="PANTHER" id="PTHR23158">
    <property type="entry name" value="MELANOMA INHIBITORY ACTIVITY-RELATED"/>
    <property type="match status" value="1"/>
</dbReference>
<dbReference type="EMBL" id="OU898280">
    <property type="protein sequence ID" value="CAG9834769.1"/>
    <property type="molecule type" value="Genomic_DNA"/>
</dbReference>
<dbReference type="PROSITE" id="PS50002">
    <property type="entry name" value="SH3"/>
    <property type="match status" value="1"/>
</dbReference>
<dbReference type="Pfam" id="PF07653">
    <property type="entry name" value="SH3_2"/>
    <property type="match status" value="1"/>
</dbReference>
<dbReference type="GO" id="GO:0005789">
    <property type="term" value="C:endoplasmic reticulum membrane"/>
    <property type="evidence" value="ECO:0007669"/>
    <property type="project" value="UniProtKB-SubCell"/>
</dbReference>
<keyword evidence="3 10" id="KW-0732">Signal</keyword>
<feature type="domain" description="SH3" evidence="11">
    <location>
        <begin position="36"/>
        <end position="98"/>
    </location>
</feature>
<feature type="compositionally biased region" description="Basic and acidic residues" evidence="9">
    <location>
        <begin position="1428"/>
        <end position="1437"/>
    </location>
</feature>
<dbReference type="Gene3D" id="2.30.30.40">
    <property type="entry name" value="SH3 Domains"/>
    <property type="match status" value="1"/>
</dbReference>
<feature type="compositionally biased region" description="Polar residues" evidence="9">
    <location>
        <begin position="1295"/>
        <end position="1307"/>
    </location>
</feature>
<feature type="signal peptide" evidence="10">
    <location>
        <begin position="1"/>
        <end position="21"/>
    </location>
</feature>
<feature type="region of interest" description="Disordered" evidence="9">
    <location>
        <begin position="217"/>
        <end position="448"/>
    </location>
</feature>
<keyword evidence="2 7" id="KW-0728">SH3 domain</keyword>
<dbReference type="InterPro" id="IPR051500">
    <property type="entry name" value="cTAGE_MIA/OTOR"/>
</dbReference>
<feature type="compositionally biased region" description="Acidic residues" evidence="9">
    <location>
        <begin position="223"/>
        <end position="255"/>
    </location>
</feature>
<evidence type="ECO:0000313" key="13">
    <source>
        <dbReference type="Proteomes" id="UP001153709"/>
    </source>
</evidence>
<evidence type="ECO:0000256" key="10">
    <source>
        <dbReference type="SAM" id="SignalP"/>
    </source>
</evidence>
<feature type="compositionally biased region" description="Polar residues" evidence="9">
    <location>
        <begin position="1389"/>
        <end position="1398"/>
    </location>
</feature>
<keyword evidence="5 8" id="KW-0175">Coiled coil</keyword>
<dbReference type="GO" id="GO:0035459">
    <property type="term" value="P:vesicle cargo loading"/>
    <property type="evidence" value="ECO:0007669"/>
    <property type="project" value="TreeGrafter"/>
</dbReference>
<evidence type="ECO:0000256" key="5">
    <source>
        <dbReference type="ARBA" id="ARBA00023054"/>
    </source>
</evidence>
<feature type="compositionally biased region" description="Basic and acidic residues" evidence="9">
    <location>
        <begin position="610"/>
        <end position="624"/>
    </location>
</feature>
<evidence type="ECO:0000256" key="3">
    <source>
        <dbReference type="ARBA" id="ARBA00022729"/>
    </source>
</evidence>
<feature type="compositionally biased region" description="Acidic residues" evidence="9">
    <location>
        <begin position="178"/>
        <end position="188"/>
    </location>
</feature>
<feature type="compositionally biased region" description="Polar residues" evidence="9">
    <location>
        <begin position="162"/>
        <end position="176"/>
    </location>
</feature>
<dbReference type="InterPro" id="IPR001452">
    <property type="entry name" value="SH3_domain"/>
</dbReference>
<dbReference type="InterPro" id="IPR036028">
    <property type="entry name" value="SH3-like_dom_sf"/>
</dbReference>
<evidence type="ECO:0000313" key="12">
    <source>
        <dbReference type="EMBL" id="CAG9834769.1"/>
    </source>
</evidence>
<feature type="compositionally biased region" description="Polar residues" evidence="9">
    <location>
        <begin position="1443"/>
        <end position="1457"/>
    </location>
</feature>
<evidence type="ECO:0000256" key="9">
    <source>
        <dbReference type="SAM" id="MobiDB-lite"/>
    </source>
</evidence>
<gene>
    <name evidence="12" type="ORF">DIABBA_LOCUS8043</name>
</gene>
<evidence type="ECO:0000256" key="1">
    <source>
        <dbReference type="ARBA" id="ARBA00004389"/>
    </source>
</evidence>
<sequence length="1474" mass="165723">MCSFKLICFIVFLFNIYNTHCLISDKRLCVNEDCSEPISLAKTLLGYNRPEKYMLSFRPNTNIKVFSKEAGSRPDLWGVEINGERGYIPKSYVREYKMLTKPTVVVETEISQKPSVPQDTLEEEVNPDKVKETFEIVDGTTILLDPADINPSSTENPILSTVSSTISSQEIPSTENPIIEEEISDDKEDGQTEKLPQPTLETEVKNEDSVVGGVLSSIKNWINDDESPEDDEEDDDDEDSDDEEDAEEDDEEDVYVDSKENLTGSDSEKGNTVEEIPKEHVVEVKENSAESKNKPEMKPNKIEESGEKKPTESENNKISENESSKDQVGQAELKKDELSKDQVAQSESKKSELSENESNNNQVSQSEANNKFNDSKQKEEDSGESTSDVDLLKTANDITVEKQKQDEGFEVNKSGDGIKSTGSEEVIDVSKTEQNDPTKTDVTGTNNKLITDNIDKNMESAADKPEQGSMENIKLKESIIDVIDVSQEVKVQEKSTETVTELPIDATTLPNMDQIELLPVVPTETVTPNPLEQIQELKPQGTIFSPIVASLYDKKPDNKVVEKLEVVETDSINSNSPAEVNKVKTEISKNNNLTSDTSSPDVNQLLSSPESKDGANLDESKSENVDQLGSSAEQLLETPVIGFSPSEVNKPKIEVPIQDTPLNGIPPLSETHSSNHWHSNENPNKDIAAEINNVDRQVIHNNDDNQIPDVPSDAEISALKNNDGALPNNLLGENLDEGVVIEETVFVESGGFLSGIFSFFGGDKGKHETVDTHSTPVSNADRLIHENTQHSNYREENGDYYLSREENCDTLENNSMLEKLVFLMSSDILIYLGTTAVSCIIFLFAYLLIDKSSREAPLVQKINKLEKELLVIMKENDILQESASTGTHVNSEEVDLLKQKLEEQEVLRQTLEMQVLSLQKEIENKNELEDQIESLEKELESSTEVGMELNRIISEMLDSNNGGEKLKENVEQLHRQLLEQKSIINDISKSLSDKEEESAGLQSQLDESKKHSTDLQQKLDEIVEQILRIERERGQQEKSLQEEISIYRQKCSEEMMKKEMLSNEIKILQTQLADAQRKADLKIKEYQSLKDSLKDIKSIKNDNAALQSLLDVTSIKAELEQLKSENERYSLIIKQEEDAKILFEKKCQAVIDENNALLKKYQESDKEKVEATMKLEVLNNYFKKREEELQSELLKYKTIWDAKEGEATSTTERMKLMAEETENYKSQNETLKQEIVSQEIELKSQISMLEKKVHDNWVTSRQMERKLEDSRQETALLRNRLTLRERAMIDERTQNRLQSPVDQNGELTLSPPPIESPASPAMLFGGRDHITKSPPIPGLPPFLPPPPGAPFMPPPLPGMPFMPPPPSMFPGDHRPPPLGRMSSPPPLNSRYSPDTSAFSPYDRHTPSPPYDSEYGASPPPMRGYSPYSRDDRRDYKRPMHISNGRSNKGSLMSSGSDHSNDSLDKVNRKSSKMV</sequence>
<feature type="compositionally biased region" description="Polar residues" evidence="9">
    <location>
        <begin position="589"/>
        <end position="609"/>
    </location>
</feature>
<feature type="compositionally biased region" description="Pro residues" evidence="9">
    <location>
        <begin position="1334"/>
        <end position="1368"/>
    </location>
</feature>
<organism evidence="12 13">
    <name type="scientific">Diabrotica balteata</name>
    <name type="common">Banded cucumber beetle</name>
    <dbReference type="NCBI Taxonomy" id="107213"/>
    <lineage>
        <taxon>Eukaryota</taxon>
        <taxon>Metazoa</taxon>
        <taxon>Ecdysozoa</taxon>
        <taxon>Arthropoda</taxon>
        <taxon>Hexapoda</taxon>
        <taxon>Insecta</taxon>
        <taxon>Pterygota</taxon>
        <taxon>Neoptera</taxon>
        <taxon>Endopterygota</taxon>
        <taxon>Coleoptera</taxon>
        <taxon>Polyphaga</taxon>
        <taxon>Cucujiformia</taxon>
        <taxon>Chrysomeloidea</taxon>
        <taxon>Chrysomelidae</taxon>
        <taxon>Galerucinae</taxon>
        <taxon>Diabroticina</taxon>
        <taxon>Diabroticites</taxon>
        <taxon>Diabrotica</taxon>
    </lineage>
</organism>
<reference evidence="12" key="1">
    <citation type="submission" date="2022-01" db="EMBL/GenBank/DDBJ databases">
        <authorList>
            <person name="King R."/>
        </authorList>
    </citation>
    <scope>NUCLEOTIDE SEQUENCE</scope>
</reference>
<accession>A0A9N9T5G6</accession>
<proteinExistence type="predicted"/>
<protein>
    <recommendedName>
        <fullName evidence="11">SH3 domain-containing protein</fullName>
    </recommendedName>
</protein>
<feature type="compositionally biased region" description="Basic and acidic residues" evidence="9">
    <location>
        <begin position="256"/>
        <end position="325"/>
    </location>
</feature>
<feature type="coiled-coil region" evidence="8">
    <location>
        <begin position="862"/>
        <end position="945"/>
    </location>
</feature>
<feature type="region of interest" description="Disordered" evidence="9">
    <location>
        <begin position="994"/>
        <end position="1013"/>
    </location>
</feature>
<feature type="region of interest" description="Disordered" evidence="9">
    <location>
        <begin position="162"/>
        <end position="198"/>
    </location>
</feature>
<evidence type="ECO:0000256" key="4">
    <source>
        <dbReference type="ARBA" id="ARBA00022824"/>
    </source>
</evidence>
<evidence type="ECO:0000256" key="2">
    <source>
        <dbReference type="ARBA" id="ARBA00022443"/>
    </source>
</evidence>
<dbReference type="Proteomes" id="UP001153709">
    <property type="component" value="Chromosome 5"/>
</dbReference>